<name>K1YII7_9BACT</name>
<protein>
    <recommendedName>
        <fullName evidence="1">Histidine-specific methyltransferase SAM-dependent domain-containing protein</fullName>
    </recommendedName>
</protein>
<dbReference type="Gene3D" id="3.40.50.150">
    <property type="entry name" value="Vaccinia Virus protein VP39"/>
    <property type="match status" value="1"/>
</dbReference>
<dbReference type="InterPro" id="IPR029063">
    <property type="entry name" value="SAM-dependent_MTases_sf"/>
</dbReference>
<dbReference type="EMBL" id="AMFJ01036120">
    <property type="protein sequence ID" value="EKD25144.1"/>
    <property type="molecule type" value="Genomic_DNA"/>
</dbReference>
<dbReference type="Pfam" id="PF10017">
    <property type="entry name" value="Methyltransf_33"/>
    <property type="match status" value="1"/>
</dbReference>
<evidence type="ECO:0000259" key="1">
    <source>
        <dbReference type="Pfam" id="PF10017"/>
    </source>
</evidence>
<feature type="domain" description="Histidine-specific methyltransferase SAM-dependent" evidence="1">
    <location>
        <begin position="22"/>
        <end position="310"/>
    </location>
</feature>
<evidence type="ECO:0000313" key="2">
    <source>
        <dbReference type="EMBL" id="EKD25144.1"/>
    </source>
</evidence>
<organism evidence="2">
    <name type="scientific">uncultured bacterium</name>
    <name type="common">gcode 4</name>
    <dbReference type="NCBI Taxonomy" id="1234023"/>
    <lineage>
        <taxon>Bacteria</taxon>
        <taxon>environmental samples</taxon>
    </lineage>
</organism>
<dbReference type="InterPro" id="IPR019257">
    <property type="entry name" value="MeTrfase_dom"/>
</dbReference>
<reference evidence="2" key="1">
    <citation type="journal article" date="2012" name="Science">
        <title>Fermentation, hydrogen, and sulfur metabolism in multiple uncultivated bacterial phyla.</title>
        <authorList>
            <person name="Wrighton K.C."/>
            <person name="Thomas B.C."/>
            <person name="Sharon I."/>
            <person name="Miller C.S."/>
            <person name="Castelle C.J."/>
            <person name="VerBerkmoes N.C."/>
            <person name="Wilkins M.J."/>
            <person name="Hettich R.L."/>
            <person name="Lipton M.S."/>
            <person name="Williams K.H."/>
            <person name="Long P.E."/>
            <person name="Banfield J.F."/>
        </authorList>
    </citation>
    <scope>NUCLEOTIDE SEQUENCE [LARGE SCALE GENOMIC DNA]</scope>
</reference>
<dbReference type="SUPFAM" id="SSF53335">
    <property type="entry name" value="S-adenosyl-L-methionine-dependent methyltransferases"/>
    <property type="match status" value="1"/>
</dbReference>
<comment type="caution">
    <text evidence="2">The sequence shown here is derived from an EMBL/GenBank/DDBJ whole genome shotgun (WGS) entry which is preliminary data.</text>
</comment>
<dbReference type="AlphaFoldDB" id="K1YII7"/>
<sequence>MNNQIYNLISDATLSDEFSYCLRNRTLEQKFLYMQNWAQNYYDVVGTDKVYYGKYPYDLFVDFGKKYIFSKNKKMAIISLWCGNSNIESFIFEHLNKDYHIDYYGVDSSKNMLELSIERMKDIKDIDKNFICADFSTNEFKRELSQLTINNDIKIFTFFSNTFGNINPNNIIDILYNLLKSWEKIWLDVRLRSGKNTKDNLKDFDKYYDYISNNEMTNLFFNPIEWLNITKEYWEFVLKTHNIEHLEAINYQYSFVFNKKASVTIKNETTTILPWEELQVVNIYTYDADGLINFFEGHNFRLIQKFIQDNRGQFLFEKM</sequence>
<accession>K1YII7</accession>
<gene>
    <name evidence="2" type="ORF">ACD_80C00113G0012</name>
</gene>
<proteinExistence type="predicted"/>